<reference evidence="2 3" key="1">
    <citation type="submission" date="2018-12" db="EMBL/GenBank/DDBJ databases">
        <authorList>
            <consortium name="Pathogen Informatics"/>
        </authorList>
    </citation>
    <scope>NUCLEOTIDE SEQUENCE [LARGE SCALE GENOMIC DNA]</scope>
    <source>
        <strain evidence="2 3">NCTC7357</strain>
    </source>
</reference>
<evidence type="ECO:0000313" key="2">
    <source>
        <dbReference type="EMBL" id="VEF77666.1"/>
    </source>
</evidence>
<sequence length="128" mass="14172">MFSTVRISTLLLTLSLASQSMASTSEAEIRFNSSCDFKELKIAVKDEANINPGLIKLEVKLQPDATERLLQVSRKYLGKTLATYINNIKISTTTIRNELNTSNLTIAVDNKIAPKLFPGLLSKQCQPE</sequence>
<evidence type="ECO:0000313" key="3">
    <source>
        <dbReference type="Proteomes" id="UP000277437"/>
    </source>
</evidence>
<name>A0AAX3G567_9PSED</name>
<gene>
    <name evidence="2" type="ORF">NCTC7357_06074</name>
</gene>
<proteinExistence type="predicted"/>
<keyword evidence="1" id="KW-0732">Signal</keyword>
<dbReference type="Proteomes" id="UP000277437">
    <property type="component" value="Chromosome"/>
</dbReference>
<dbReference type="AlphaFoldDB" id="A0AAX3G567"/>
<evidence type="ECO:0000256" key="1">
    <source>
        <dbReference type="SAM" id="SignalP"/>
    </source>
</evidence>
<organism evidence="2 3">
    <name type="scientific">Pseudomonas chlororaphis</name>
    <dbReference type="NCBI Taxonomy" id="587753"/>
    <lineage>
        <taxon>Bacteria</taxon>
        <taxon>Pseudomonadati</taxon>
        <taxon>Pseudomonadota</taxon>
        <taxon>Gammaproteobacteria</taxon>
        <taxon>Pseudomonadales</taxon>
        <taxon>Pseudomonadaceae</taxon>
        <taxon>Pseudomonas</taxon>
    </lineage>
</organism>
<feature type="signal peptide" evidence="1">
    <location>
        <begin position="1"/>
        <end position="22"/>
    </location>
</feature>
<protein>
    <submittedName>
        <fullName evidence="2">Uncharacterized protein</fullName>
    </submittedName>
</protein>
<dbReference type="RefSeq" id="WP_025809664.1">
    <property type="nucleotide sequence ID" value="NZ_CP118137.1"/>
</dbReference>
<accession>A0AAX3G567</accession>
<dbReference type="EMBL" id="LR134334">
    <property type="protein sequence ID" value="VEF77666.1"/>
    <property type="molecule type" value="Genomic_DNA"/>
</dbReference>
<feature type="chain" id="PRO_5043432893" evidence="1">
    <location>
        <begin position="23"/>
        <end position="128"/>
    </location>
</feature>